<evidence type="ECO:0000313" key="4">
    <source>
        <dbReference type="Proteomes" id="UP000305511"/>
    </source>
</evidence>
<dbReference type="AlphaFoldDB" id="A0A4U3ML07"/>
<dbReference type="RefSeq" id="WP_137273922.1">
    <property type="nucleotide sequence ID" value="NZ_JAMWKG010000003.1"/>
</dbReference>
<name>A0A4U3ML07_ENTFL</name>
<protein>
    <recommendedName>
        <fullName evidence="5">Lipoprotein</fullName>
    </recommendedName>
</protein>
<evidence type="ECO:0000256" key="1">
    <source>
        <dbReference type="SAM" id="Coils"/>
    </source>
</evidence>
<comment type="caution">
    <text evidence="3">The sequence shown here is derived from an EMBL/GenBank/DDBJ whole genome shotgun (WGS) entry which is preliminary data.</text>
</comment>
<proteinExistence type="predicted"/>
<dbReference type="PROSITE" id="PS51257">
    <property type="entry name" value="PROKAR_LIPOPROTEIN"/>
    <property type="match status" value="1"/>
</dbReference>
<evidence type="ECO:0000313" key="3">
    <source>
        <dbReference type="EMBL" id="TKK89439.1"/>
    </source>
</evidence>
<feature type="coiled-coil region" evidence="1">
    <location>
        <begin position="22"/>
        <end position="59"/>
    </location>
</feature>
<evidence type="ECO:0008006" key="5">
    <source>
        <dbReference type="Google" id="ProtNLM"/>
    </source>
</evidence>
<feature type="chain" id="PRO_5039539108" description="Lipoprotein" evidence="2">
    <location>
        <begin position="21"/>
        <end position="188"/>
    </location>
</feature>
<keyword evidence="2" id="KW-0732">Signal</keyword>
<evidence type="ECO:0000256" key="2">
    <source>
        <dbReference type="SAM" id="SignalP"/>
    </source>
</evidence>
<organism evidence="3 4">
    <name type="scientific">Enterococcus faecalis</name>
    <name type="common">Streptococcus faecalis</name>
    <dbReference type="NCBI Taxonomy" id="1351"/>
    <lineage>
        <taxon>Bacteria</taxon>
        <taxon>Bacillati</taxon>
        <taxon>Bacillota</taxon>
        <taxon>Bacilli</taxon>
        <taxon>Lactobacillales</taxon>
        <taxon>Enterococcaceae</taxon>
        <taxon>Enterococcus</taxon>
    </lineage>
</organism>
<reference evidence="3 4" key="1">
    <citation type="submission" date="2019-02" db="EMBL/GenBank/DDBJ databases">
        <title>Bacteria dissemination in different level of health care in South Africa: the effectiveness of infections prevention and control.</title>
        <authorList>
            <person name="Shobo C."/>
            <person name="Amoako D.G."/>
            <person name="Allam M."/>
            <person name="Ismail A."/>
            <person name="Bester L.A."/>
            <person name="Essack S.Y."/>
        </authorList>
    </citation>
    <scope>NUCLEOTIDE SEQUENCE [LARGE SCALE GENOMIC DNA]</scope>
    <source>
        <strain evidence="3 4">2SIL2</strain>
    </source>
</reference>
<feature type="signal peptide" evidence="2">
    <location>
        <begin position="1"/>
        <end position="20"/>
    </location>
</feature>
<dbReference type="Proteomes" id="UP000305511">
    <property type="component" value="Unassembled WGS sequence"/>
</dbReference>
<gene>
    <name evidence="3" type="ORF">EY666_04565</name>
</gene>
<sequence>MMKKIILLSLVSLVALSGCANSTKEEATIKKQERQIETLKHEKKELEMLLKNEKEKKIEPATSTEETVSPEAENEVFENLFHSFIKAEFARDEGKLKELTTAKLYTILVDKAGEKDSSFKVINTVKSSKLYQVEQVNDNEVNIVGRIQIETKVGDYAPNRYEQLVECVALKDSSGNYQIDSQTLTNLA</sequence>
<accession>A0A4U3ML07</accession>
<keyword evidence="1" id="KW-0175">Coiled coil</keyword>
<dbReference type="EMBL" id="SIYF01000093">
    <property type="protein sequence ID" value="TKK89439.1"/>
    <property type="molecule type" value="Genomic_DNA"/>
</dbReference>